<protein>
    <recommendedName>
        <fullName evidence="4">SrpA-related protein</fullName>
    </recommendedName>
</protein>
<name>A0ABQ6BUG4_9NEIS</name>
<dbReference type="Proteomes" id="UP001156836">
    <property type="component" value="Unassembled WGS sequence"/>
</dbReference>
<feature type="compositionally biased region" description="Low complexity" evidence="1">
    <location>
        <begin position="1"/>
        <end position="17"/>
    </location>
</feature>
<sequence>MQTTPYSGLNTSSYSTTGLGGGSAHKVGEPLSAEEQAYADKLANIDRKVRAHEQAHMAAGSGLTQGGPSYSLQTGPDGKQYAVAGEVRIDVSPGRTPEETIRKARAIQAAALAPADPSGPDRSIAAQAQAMEQQAQAELASQSGTQRQLSDAYSGYDDSMPSGFFAAQA</sequence>
<keyword evidence="3" id="KW-1185">Reference proteome</keyword>
<evidence type="ECO:0000313" key="2">
    <source>
        <dbReference type="EMBL" id="GLS05097.1"/>
    </source>
</evidence>
<proteinExistence type="predicted"/>
<comment type="caution">
    <text evidence="2">The sequence shown here is derived from an EMBL/GenBank/DDBJ whole genome shotgun (WGS) entry which is preliminary data.</text>
</comment>
<evidence type="ECO:0000256" key="1">
    <source>
        <dbReference type="SAM" id="MobiDB-lite"/>
    </source>
</evidence>
<evidence type="ECO:0000313" key="3">
    <source>
        <dbReference type="Proteomes" id="UP001156836"/>
    </source>
</evidence>
<evidence type="ECO:0008006" key="4">
    <source>
        <dbReference type="Google" id="ProtNLM"/>
    </source>
</evidence>
<reference evidence="3" key="1">
    <citation type="journal article" date="2019" name="Int. J. Syst. Evol. Microbiol.">
        <title>The Global Catalogue of Microorganisms (GCM) 10K type strain sequencing project: providing services to taxonomists for standard genome sequencing and annotation.</title>
        <authorList>
            <consortium name="The Broad Institute Genomics Platform"/>
            <consortium name="The Broad Institute Genome Sequencing Center for Infectious Disease"/>
            <person name="Wu L."/>
            <person name="Ma J."/>
        </authorList>
    </citation>
    <scope>NUCLEOTIDE SEQUENCE [LARGE SCALE GENOMIC DNA]</scope>
    <source>
        <strain evidence="3">NBRC 104970</strain>
    </source>
</reference>
<feature type="region of interest" description="Disordered" evidence="1">
    <location>
        <begin position="110"/>
        <end position="169"/>
    </location>
</feature>
<feature type="region of interest" description="Disordered" evidence="1">
    <location>
        <begin position="49"/>
        <end position="78"/>
    </location>
</feature>
<feature type="compositionally biased region" description="Low complexity" evidence="1">
    <location>
        <begin position="125"/>
        <end position="143"/>
    </location>
</feature>
<dbReference type="Pfam" id="PF12118">
    <property type="entry name" value="SprA-related"/>
    <property type="match status" value="1"/>
</dbReference>
<feature type="region of interest" description="Disordered" evidence="1">
    <location>
        <begin position="1"/>
        <end position="32"/>
    </location>
</feature>
<accession>A0ABQ6BUG4</accession>
<dbReference type="InterPro" id="IPR021973">
    <property type="entry name" value="SprA-related"/>
</dbReference>
<gene>
    <name evidence="2" type="ORF">GCM10007860_22470</name>
</gene>
<dbReference type="EMBL" id="BSOZ01000035">
    <property type="protein sequence ID" value="GLS05097.1"/>
    <property type="molecule type" value="Genomic_DNA"/>
</dbReference>
<organism evidence="2 3">
    <name type="scientific">Chitiniphilus shinanonensis</name>
    <dbReference type="NCBI Taxonomy" id="553088"/>
    <lineage>
        <taxon>Bacteria</taxon>
        <taxon>Pseudomonadati</taxon>
        <taxon>Pseudomonadota</taxon>
        <taxon>Betaproteobacteria</taxon>
        <taxon>Neisseriales</taxon>
        <taxon>Chitinibacteraceae</taxon>
        <taxon>Chitiniphilus</taxon>
    </lineage>
</organism>